<dbReference type="EMBL" id="MDCJ01000002">
    <property type="protein sequence ID" value="ODS11105.1"/>
    <property type="molecule type" value="Genomic_DNA"/>
</dbReference>
<dbReference type="PANTHER" id="PTHR34290:SF2">
    <property type="entry name" value="OS04G0668800 PROTEIN"/>
    <property type="match status" value="1"/>
</dbReference>
<reference evidence="1 2" key="1">
    <citation type="submission" date="2016-08" db="EMBL/GenBank/DDBJ databases">
        <title>Genome sequencing of Vibrio scophthalmi strain FP3289, an isolated from Paralichthys olivaceus.</title>
        <authorList>
            <person name="Han H.-J."/>
        </authorList>
    </citation>
    <scope>NUCLEOTIDE SEQUENCE [LARGE SCALE GENOMIC DNA]</scope>
    <source>
        <strain evidence="1 2">FP3289</strain>
    </source>
</reference>
<dbReference type="PATRIC" id="fig|45658.8.peg.1362"/>
<dbReference type="InterPro" id="IPR044691">
    <property type="entry name" value="DCC1_Trx"/>
</dbReference>
<dbReference type="RefSeq" id="WP_069446475.1">
    <property type="nucleotide sequence ID" value="NZ_MDCJ01000002.1"/>
</dbReference>
<proteinExistence type="predicted"/>
<organism evidence="1 2">
    <name type="scientific">Vibrio scophthalmi</name>
    <dbReference type="NCBI Taxonomy" id="45658"/>
    <lineage>
        <taxon>Bacteria</taxon>
        <taxon>Pseudomonadati</taxon>
        <taxon>Pseudomonadota</taxon>
        <taxon>Gammaproteobacteria</taxon>
        <taxon>Vibrionales</taxon>
        <taxon>Vibrionaceae</taxon>
        <taxon>Vibrio</taxon>
    </lineage>
</organism>
<name>A0A1E3WMY8_9VIBR</name>
<protein>
    <recommendedName>
        <fullName evidence="3">Thiol-disulfide oxidoreductase DCC</fullName>
    </recommendedName>
</protein>
<dbReference type="Proteomes" id="UP000095131">
    <property type="component" value="Unassembled WGS sequence"/>
</dbReference>
<evidence type="ECO:0000313" key="2">
    <source>
        <dbReference type="Proteomes" id="UP000095131"/>
    </source>
</evidence>
<gene>
    <name evidence="1" type="ORF">VSF3289_01370</name>
</gene>
<evidence type="ECO:0008006" key="3">
    <source>
        <dbReference type="Google" id="ProtNLM"/>
    </source>
</evidence>
<dbReference type="GO" id="GO:0015035">
    <property type="term" value="F:protein-disulfide reductase activity"/>
    <property type="evidence" value="ECO:0007669"/>
    <property type="project" value="InterPro"/>
</dbReference>
<dbReference type="OrthoDB" id="5294764at2"/>
<evidence type="ECO:0000313" key="1">
    <source>
        <dbReference type="EMBL" id="ODS11105.1"/>
    </source>
</evidence>
<comment type="caution">
    <text evidence="1">The sequence shown here is derived from an EMBL/GenBank/DDBJ whole genome shotgun (WGS) entry which is preliminary data.</text>
</comment>
<dbReference type="Pfam" id="PF04134">
    <property type="entry name" value="DCC1-like"/>
    <property type="match status" value="1"/>
</dbReference>
<dbReference type="PANTHER" id="PTHR34290">
    <property type="entry name" value="SI:CH73-390P7.2"/>
    <property type="match status" value="1"/>
</dbReference>
<sequence length="133" mass="15321">MHNLKQPVSAVAIFYDASCPLCVKEMSSLKTHKGDSVTFVCVQNEIMMAHYPTVEQSECLRVLHVIDQSGQLRLGVDANIYLWELAGKKPILRILRWPILRSIARGGYWLFARYRYKLSYLLTGQTRCKQCEL</sequence>
<accession>A0A1E3WMY8</accession>
<dbReference type="InterPro" id="IPR007263">
    <property type="entry name" value="DCC1-like"/>
</dbReference>
<dbReference type="AlphaFoldDB" id="A0A1E3WMY8"/>